<evidence type="ECO:0000313" key="3">
    <source>
        <dbReference type="EMBL" id="SUT93799.1"/>
    </source>
</evidence>
<accession>A0A380U0H4</accession>
<evidence type="ECO:0000313" key="4">
    <source>
        <dbReference type="Proteomes" id="UP000254649"/>
    </source>
</evidence>
<dbReference type="EMBL" id="UFRQ01000003">
    <property type="protein sequence ID" value="SUT93560.1"/>
    <property type="molecule type" value="Genomic_DNA"/>
</dbReference>
<dbReference type="CDD" id="cd11540">
    <property type="entry name" value="NTP-PPase_u3"/>
    <property type="match status" value="1"/>
</dbReference>
<feature type="domain" description="NTP pyrophosphohydrolase MazG-like" evidence="1">
    <location>
        <begin position="22"/>
        <end position="66"/>
    </location>
</feature>
<dbReference type="AlphaFoldDB" id="A0A380U0H4"/>
<reference evidence="3 4" key="1">
    <citation type="submission" date="2018-06" db="EMBL/GenBank/DDBJ databases">
        <authorList>
            <consortium name="Pathogen Informatics"/>
            <person name="Doyle S."/>
        </authorList>
    </citation>
    <scope>NUCLEOTIDE SEQUENCE [LARGE SCALE GENOMIC DNA]</scope>
    <source>
        <strain evidence="3 4">NCTC10801</strain>
    </source>
</reference>
<dbReference type="SUPFAM" id="SSF101386">
    <property type="entry name" value="all-alpha NTP pyrophosphatases"/>
    <property type="match status" value="1"/>
</dbReference>
<sequence length="182" mass="21230">MNRLIQQIEQWAEDRNLIKGSTPQKQMLKLMEEFGELCGGIAKNKPEVIKDSIGDCFVVLVILENQLYKLGLTSGIDCANWESVIKEYDDHILYELRNKNLDNTLEIIKDVHMFIQTSGRITKSFYNGYKLTRDLRLLVGNLYMISYWSEQPFEESIQHAYDQIKDRNGKMIDGVFVKEEDL</sequence>
<dbReference type="InterPro" id="IPR004518">
    <property type="entry name" value="MazG-like_dom"/>
</dbReference>
<evidence type="ECO:0000313" key="2">
    <source>
        <dbReference type="EMBL" id="SUT93560.1"/>
    </source>
</evidence>
<keyword evidence="4" id="KW-1185">Reference proteome</keyword>
<organism evidence="3 4">
    <name type="scientific">[Actinobacillus] rossii</name>
    <dbReference type="NCBI Taxonomy" id="123820"/>
    <lineage>
        <taxon>Bacteria</taxon>
        <taxon>Pseudomonadati</taxon>
        <taxon>Pseudomonadota</taxon>
        <taxon>Gammaproteobacteria</taxon>
        <taxon>Pasteurellales</taxon>
        <taxon>Pasteurellaceae</taxon>
    </lineage>
</organism>
<evidence type="ECO:0000259" key="1">
    <source>
        <dbReference type="Pfam" id="PF03819"/>
    </source>
</evidence>
<dbReference type="EMBL" id="UFRQ01000003">
    <property type="protein sequence ID" value="SUT93799.1"/>
    <property type="molecule type" value="Genomic_DNA"/>
</dbReference>
<dbReference type="Gene3D" id="1.10.287.1080">
    <property type="entry name" value="MazG-like"/>
    <property type="match status" value="1"/>
</dbReference>
<protein>
    <recommendedName>
        <fullName evidence="1">NTP pyrophosphohydrolase MazG-like domain-containing protein</fullName>
    </recommendedName>
</protein>
<name>A0A380U0H4_9PAST</name>
<dbReference type="OrthoDB" id="5678293at2"/>
<dbReference type="Proteomes" id="UP000254649">
    <property type="component" value="Unassembled WGS sequence"/>
</dbReference>
<proteinExistence type="predicted"/>
<gene>
    <name evidence="2" type="ORF">NCTC10801_01971</name>
    <name evidence="3" type="ORF">NCTC10801_02050</name>
</gene>
<dbReference type="Pfam" id="PF03819">
    <property type="entry name" value="MazG"/>
    <property type="match status" value="1"/>
</dbReference>